<evidence type="ECO:0000313" key="5">
    <source>
        <dbReference type="EMBL" id="ETX29143.1"/>
    </source>
</evidence>
<keyword evidence="6" id="KW-1185">Reference proteome</keyword>
<evidence type="ECO:0000313" key="6">
    <source>
        <dbReference type="Proteomes" id="UP000023430"/>
    </source>
</evidence>
<dbReference type="Pfam" id="PF13377">
    <property type="entry name" value="Peripla_BP_3"/>
    <property type="match status" value="1"/>
</dbReference>
<evidence type="ECO:0000256" key="1">
    <source>
        <dbReference type="ARBA" id="ARBA00023015"/>
    </source>
</evidence>
<dbReference type="Gene3D" id="3.40.50.2300">
    <property type="match status" value="2"/>
</dbReference>
<dbReference type="Pfam" id="PF00356">
    <property type="entry name" value="LacI"/>
    <property type="match status" value="1"/>
</dbReference>
<dbReference type="SMART" id="SM00354">
    <property type="entry name" value="HTH_LACI"/>
    <property type="match status" value="1"/>
</dbReference>
<keyword evidence="3" id="KW-0804">Transcription</keyword>
<dbReference type="GO" id="GO:0000976">
    <property type="term" value="F:transcription cis-regulatory region binding"/>
    <property type="evidence" value="ECO:0007669"/>
    <property type="project" value="TreeGrafter"/>
</dbReference>
<comment type="caution">
    <text evidence="5">The sequence shown here is derived from an EMBL/GenBank/DDBJ whole genome shotgun (WGS) entry which is preliminary data.</text>
</comment>
<dbReference type="GO" id="GO:0003700">
    <property type="term" value="F:DNA-binding transcription factor activity"/>
    <property type="evidence" value="ECO:0007669"/>
    <property type="project" value="TreeGrafter"/>
</dbReference>
<dbReference type="PANTHER" id="PTHR30146">
    <property type="entry name" value="LACI-RELATED TRANSCRIPTIONAL REPRESSOR"/>
    <property type="match status" value="1"/>
</dbReference>
<evidence type="ECO:0000256" key="3">
    <source>
        <dbReference type="ARBA" id="ARBA00023163"/>
    </source>
</evidence>
<dbReference type="PANTHER" id="PTHR30146:SF109">
    <property type="entry name" value="HTH-TYPE TRANSCRIPTIONAL REGULATOR GALS"/>
    <property type="match status" value="1"/>
</dbReference>
<keyword evidence="1" id="KW-0805">Transcription regulation</keyword>
<dbReference type="PROSITE" id="PS50932">
    <property type="entry name" value="HTH_LACI_2"/>
    <property type="match status" value="1"/>
</dbReference>
<dbReference type="PATRIC" id="fig|1449351.3.peg.1973"/>
<dbReference type="CDD" id="cd01392">
    <property type="entry name" value="HTH_LacI"/>
    <property type="match status" value="1"/>
</dbReference>
<dbReference type="SUPFAM" id="SSF53822">
    <property type="entry name" value="Periplasmic binding protein-like I"/>
    <property type="match status" value="1"/>
</dbReference>
<name>X7F8U8_9RHOB</name>
<reference evidence="5 6" key="1">
    <citation type="submission" date="2014-01" db="EMBL/GenBank/DDBJ databases">
        <title>Roseivivax isoporae LMG 25204 Genome Sequencing.</title>
        <authorList>
            <person name="Lai Q."/>
            <person name="Li G."/>
            <person name="Shao Z."/>
        </authorList>
    </citation>
    <scope>NUCLEOTIDE SEQUENCE [LARGE SCALE GENOMIC DNA]</scope>
    <source>
        <strain evidence="5 6">LMG 25204</strain>
    </source>
</reference>
<organism evidence="5 6">
    <name type="scientific">Roseivivax isoporae LMG 25204</name>
    <dbReference type="NCBI Taxonomy" id="1449351"/>
    <lineage>
        <taxon>Bacteria</taxon>
        <taxon>Pseudomonadati</taxon>
        <taxon>Pseudomonadota</taxon>
        <taxon>Alphaproteobacteria</taxon>
        <taxon>Rhodobacterales</taxon>
        <taxon>Roseobacteraceae</taxon>
        <taxon>Roseivivax</taxon>
    </lineage>
</organism>
<protein>
    <submittedName>
        <fullName evidence="5">LacI family transcriptional regulator</fullName>
    </submittedName>
</protein>
<dbReference type="eggNOG" id="COG1609">
    <property type="taxonomic scope" value="Bacteria"/>
</dbReference>
<dbReference type="STRING" id="1449351.RISW2_02970"/>
<dbReference type="CDD" id="cd20010">
    <property type="entry name" value="PBP1_AglR-like"/>
    <property type="match status" value="1"/>
</dbReference>
<accession>X7F8U8</accession>
<gene>
    <name evidence="5" type="ORF">RISW2_02970</name>
</gene>
<evidence type="ECO:0000256" key="2">
    <source>
        <dbReference type="ARBA" id="ARBA00023125"/>
    </source>
</evidence>
<evidence type="ECO:0000259" key="4">
    <source>
        <dbReference type="PROSITE" id="PS50932"/>
    </source>
</evidence>
<sequence>MTLRDLATETGLSKGTVSRALNGYPDISPATVARVREASERIGYRPLALAQSIRTGRSRSIGLVLQMEQHDAQRPFLAEFLRGITRAASAQDWTLTVATAESEDEGLETYLRLITERKADGFILPRTLRQDPRVALLRDAGFPFVLFGRTEDSTECAWFDIRGERAMQQAVTRLATFGHRRIAFIGADSIYTYATKRLDGYRTGMTEAGLSPCITTGHATAEDGAAALEALLDGDAPPTGVICATDLLAVGAVRSCRARGLKVGHDISIIGYDGSREGQAMEPPLTTFAVDQVAAGTRLAEMLIARIGGTDPHELRETADAVLREGGTDGPPPGN</sequence>
<dbReference type="InterPro" id="IPR028082">
    <property type="entry name" value="Peripla_BP_I"/>
</dbReference>
<dbReference type="InterPro" id="IPR046335">
    <property type="entry name" value="LacI/GalR-like_sensor"/>
</dbReference>
<proteinExistence type="predicted"/>
<dbReference type="Gene3D" id="1.10.260.40">
    <property type="entry name" value="lambda repressor-like DNA-binding domains"/>
    <property type="match status" value="1"/>
</dbReference>
<dbReference type="SUPFAM" id="SSF47413">
    <property type="entry name" value="lambda repressor-like DNA-binding domains"/>
    <property type="match status" value="1"/>
</dbReference>
<dbReference type="AlphaFoldDB" id="X7F8U8"/>
<dbReference type="EMBL" id="JAME01000012">
    <property type="protein sequence ID" value="ETX29143.1"/>
    <property type="molecule type" value="Genomic_DNA"/>
</dbReference>
<dbReference type="InterPro" id="IPR000843">
    <property type="entry name" value="HTH_LacI"/>
</dbReference>
<feature type="domain" description="HTH lacI-type" evidence="4">
    <location>
        <begin position="1"/>
        <end position="55"/>
    </location>
</feature>
<dbReference type="Proteomes" id="UP000023430">
    <property type="component" value="Unassembled WGS sequence"/>
</dbReference>
<keyword evidence="2" id="KW-0238">DNA-binding</keyword>
<dbReference type="InterPro" id="IPR010982">
    <property type="entry name" value="Lambda_DNA-bd_dom_sf"/>
</dbReference>